<dbReference type="Gene3D" id="3.10.350.10">
    <property type="entry name" value="LysM domain"/>
    <property type="match status" value="1"/>
</dbReference>
<dbReference type="PROSITE" id="PS51782">
    <property type="entry name" value="LYSM"/>
    <property type="match status" value="1"/>
</dbReference>
<evidence type="ECO:0000256" key="1">
    <source>
        <dbReference type="ARBA" id="ARBA00022669"/>
    </source>
</evidence>
<proteinExistence type="predicted"/>
<name>A0AA36EDZ6_LACSI</name>
<feature type="domain" description="LysM" evidence="3">
    <location>
        <begin position="67"/>
        <end position="111"/>
    </location>
</feature>
<sequence length="114" mass="12357">MSSINGVTFTKPKSSLKTSKSNKLIGIMTKINNKTVVCMLFMIFLFAGIMTTEGRTVSLGPAPLCSSVVGVKTGDTCFDIAQKFKLSSGFFDFINPNLNCNKLFVGEWICVDGI</sequence>
<protein>
    <recommendedName>
        <fullName evidence="3">LysM domain-containing protein</fullName>
    </recommendedName>
</protein>
<keyword evidence="5" id="KW-1185">Reference proteome</keyword>
<evidence type="ECO:0000313" key="5">
    <source>
        <dbReference type="Proteomes" id="UP001177003"/>
    </source>
</evidence>
<dbReference type="AlphaFoldDB" id="A0AA36EDZ6"/>
<reference evidence="4" key="1">
    <citation type="submission" date="2023-04" db="EMBL/GenBank/DDBJ databases">
        <authorList>
            <person name="Vijverberg K."/>
            <person name="Xiong W."/>
            <person name="Schranz E."/>
        </authorList>
    </citation>
    <scope>NUCLEOTIDE SEQUENCE</scope>
</reference>
<dbReference type="Pfam" id="PF01476">
    <property type="entry name" value="LysM"/>
    <property type="match status" value="1"/>
</dbReference>
<evidence type="ECO:0000313" key="4">
    <source>
        <dbReference type="EMBL" id="CAI9292674.1"/>
    </source>
</evidence>
<dbReference type="EMBL" id="OX465083">
    <property type="protein sequence ID" value="CAI9292674.1"/>
    <property type="molecule type" value="Genomic_DNA"/>
</dbReference>
<dbReference type="PANTHER" id="PTHR34997:SF1">
    <property type="entry name" value="PEPTIDOGLYCAN-BINDING LYSIN DOMAIN"/>
    <property type="match status" value="1"/>
</dbReference>
<dbReference type="InterPro" id="IPR018392">
    <property type="entry name" value="LysM"/>
</dbReference>
<dbReference type="Proteomes" id="UP001177003">
    <property type="component" value="Chromosome 7"/>
</dbReference>
<dbReference type="GO" id="GO:0008061">
    <property type="term" value="F:chitin binding"/>
    <property type="evidence" value="ECO:0007669"/>
    <property type="project" value="UniProtKB-KW"/>
</dbReference>
<dbReference type="CDD" id="cd00118">
    <property type="entry name" value="LysM"/>
    <property type="match status" value="1"/>
</dbReference>
<dbReference type="SUPFAM" id="SSF54106">
    <property type="entry name" value="LysM domain"/>
    <property type="match status" value="1"/>
</dbReference>
<dbReference type="PANTHER" id="PTHR34997">
    <property type="entry name" value="AM15"/>
    <property type="match status" value="1"/>
</dbReference>
<keyword evidence="2" id="KW-0843">Virulence</keyword>
<gene>
    <name evidence="4" type="ORF">LSALG_LOCUS31735</name>
</gene>
<evidence type="ECO:0000259" key="3">
    <source>
        <dbReference type="PROSITE" id="PS51782"/>
    </source>
</evidence>
<organism evidence="4 5">
    <name type="scientific">Lactuca saligna</name>
    <name type="common">Willowleaf lettuce</name>
    <dbReference type="NCBI Taxonomy" id="75948"/>
    <lineage>
        <taxon>Eukaryota</taxon>
        <taxon>Viridiplantae</taxon>
        <taxon>Streptophyta</taxon>
        <taxon>Embryophyta</taxon>
        <taxon>Tracheophyta</taxon>
        <taxon>Spermatophyta</taxon>
        <taxon>Magnoliopsida</taxon>
        <taxon>eudicotyledons</taxon>
        <taxon>Gunneridae</taxon>
        <taxon>Pentapetalae</taxon>
        <taxon>asterids</taxon>
        <taxon>campanulids</taxon>
        <taxon>Asterales</taxon>
        <taxon>Asteraceae</taxon>
        <taxon>Cichorioideae</taxon>
        <taxon>Cichorieae</taxon>
        <taxon>Lactucinae</taxon>
        <taxon>Lactuca</taxon>
    </lineage>
</organism>
<accession>A0AA36EDZ6</accession>
<keyword evidence="1" id="KW-0147">Chitin-binding</keyword>
<dbReference type="InterPro" id="IPR036779">
    <property type="entry name" value="LysM_dom_sf"/>
</dbReference>
<dbReference type="SMART" id="SM00257">
    <property type="entry name" value="LysM"/>
    <property type="match status" value="1"/>
</dbReference>
<dbReference type="InterPro" id="IPR052210">
    <property type="entry name" value="LysM1-like"/>
</dbReference>
<evidence type="ECO:0000256" key="2">
    <source>
        <dbReference type="ARBA" id="ARBA00023026"/>
    </source>
</evidence>